<proteinExistence type="predicted"/>
<name>A0ABS6DEQ6_9ENTR</name>
<organism evidence="1 2">
    <name type="scientific">Cedecea davisae</name>
    <dbReference type="NCBI Taxonomy" id="158484"/>
    <lineage>
        <taxon>Bacteria</taxon>
        <taxon>Pseudomonadati</taxon>
        <taxon>Pseudomonadota</taxon>
        <taxon>Gammaproteobacteria</taxon>
        <taxon>Enterobacterales</taxon>
        <taxon>Enterobacteriaceae</taxon>
        <taxon>Cedecea</taxon>
    </lineage>
</organism>
<gene>
    <name evidence="1" type="ORF">KC222_06315</name>
</gene>
<protein>
    <submittedName>
        <fullName evidence="1">Uncharacterized protein</fullName>
    </submittedName>
</protein>
<dbReference type="Proteomes" id="UP000686327">
    <property type="component" value="Unassembled WGS sequence"/>
</dbReference>
<accession>A0ABS6DEQ6</accession>
<sequence>MPVLMCGDSNMVVMPFSYSAAAVKRSFDVIEELTFAGQKFLIIFDKQTPRAAIIKAEPEGDEKDLRHVVVAMLELQNQKSIGDNVISVDRFWEDDSILQIEGICVESRLQEAGFATQLYEALVLKCGVILMSDNIHYAGGKALWQKIARSSSQLAVFVLDSDSGRFYPYDGTKAVYDGTSIPEESIWSVHPDKQRFGVVLIAEDKKRIEALTSAR</sequence>
<reference evidence="2" key="2">
    <citation type="submission" date="2023-07" db="EMBL/GenBank/DDBJ databases">
        <title>Cedecea davisae an AmpC producer and its therapeutic implications.</title>
        <authorList>
            <person name="Notter J."/>
        </authorList>
    </citation>
    <scope>NUCLEOTIDE SEQUENCE [LARGE SCALE GENOMIC DNA]</scope>
    <source>
        <strain evidence="2">1</strain>
    </source>
</reference>
<evidence type="ECO:0000313" key="1">
    <source>
        <dbReference type="EMBL" id="MBU4681618.1"/>
    </source>
</evidence>
<keyword evidence="2" id="KW-1185">Reference proteome</keyword>
<reference evidence="1 2" key="1">
    <citation type="submission" date="2021-04" db="EMBL/GenBank/DDBJ databases">
        <authorList>
            <person name="Seiffert S.N."/>
        </authorList>
    </citation>
    <scope>NUCLEOTIDE SEQUENCE [LARGE SCALE GENOMIC DNA]</scope>
    <source>
        <strain evidence="1 2">1</strain>
    </source>
</reference>
<evidence type="ECO:0000313" key="2">
    <source>
        <dbReference type="Proteomes" id="UP000686327"/>
    </source>
</evidence>
<dbReference type="EMBL" id="JAGRYU010000010">
    <property type="protein sequence ID" value="MBU4681618.1"/>
    <property type="molecule type" value="Genomic_DNA"/>
</dbReference>
<comment type="caution">
    <text evidence="1">The sequence shown here is derived from an EMBL/GenBank/DDBJ whole genome shotgun (WGS) entry which is preliminary data.</text>
</comment>